<feature type="chain" id="PRO_5039487372" description="Lipoprotein" evidence="1">
    <location>
        <begin position="19"/>
        <end position="187"/>
    </location>
</feature>
<feature type="signal peptide" evidence="1">
    <location>
        <begin position="1"/>
        <end position="18"/>
    </location>
</feature>
<organism evidence="2">
    <name type="scientific">uncultured Anaerotruncus sp</name>
    <dbReference type="NCBI Taxonomy" id="905011"/>
    <lineage>
        <taxon>Bacteria</taxon>
        <taxon>Bacillati</taxon>
        <taxon>Bacillota</taxon>
        <taxon>Clostridia</taxon>
        <taxon>Eubacteriales</taxon>
        <taxon>Oscillospiraceae</taxon>
        <taxon>Anaerotruncus</taxon>
        <taxon>environmental samples</taxon>
    </lineage>
</organism>
<evidence type="ECO:0000313" key="2">
    <source>
        <dbReference type="EMBL" id="VYS74674.1"/>
    </source>
</evidence>
<sequence>MKKFISALLALAATLALSSCGGSPAKMEVSPASFSQETRDVLTILDDEIAFFDYVVEEPIQSVSYDLWFYEEGQWRSAGKVYGDASPGSHRIAVRVNDSTCDLYEITESGHTKSSFPNEADFSAATMTGQSRLSNPTPITSGKEIPLWLRLGTDQNGLSVVLSENFREVDCNAGLAVTVTFSEEAAD</sequence>
<reference evidence="2" key="1">
    <citation type="submission" date="2019-11" db="EMBL/GenBank/DDBJ databases">
        <authorList>
            <person name="Feng L."/>
        </authorList>
    </citation>
    <scope>NUCLEOTIDE SEQUENCE</scope>
    <source>
        <strain evidence="2">AundefinedLFYP135</strain>
    </source>
</reference>
<evidence type="ECO:0000256" key="1">
    <source>
        <dbReference type="SAM" id="SignalP"/>
    </source>
</evidence>
<gene>
    <name evidence="2" type="ORF">AULFYP135_00154</name>
</gene>
<dbReference type="PROSITE" id="PS51257">
    <property type="entry name" value="PROKAR_LIPOPROTEIN"/>
    <property type="match status" value="1"/>
</dbReference>
<protein>
    <recommendedName>
        <fullName evidence="3">Lipoprotein</fullName>
    </recommendedName>
</protein>
<dbReference type="EMBL" id="CACRSL010000003">
    <property type="protein sequence ID" value="VYS74674.1"/>
    <property type="molecule type" value="Genomic_DNA"/>
</dbReference>
<dbReference type="AlphaFoldDB" id="A0A6N2R1N3"/>
<proteinExistence type="predicted"/>
<evidence type="ECO:0008006" key="3">
    <source>
        <dbReference type="Google" id="ProtNLM"/>
    </source>
</evidence>
<accession>A0A6N2R1N3</accession>
<keyword evidence="1" id="KW-0732">Signal</keyword>
<name>A0A6N2R1N3_9FIRM</name>